<keyword evidence="4" id="KW-1185">Reference proteome</keyword>
<dbReference type="Pfam" id="PF14491">
    <property type="entry name" value="DUF4435"/>
    <property type="match status" value="1"/>
</dbReference>
<dbReference type="KEGG" id="mgod:E7746_00290"/>
<dbReference type="SUPFAM" id="SSF52540">
    <property type="entry name" value="P-loop containing nucleoside triphosphate hydrolases"/>
    <property type="match status" value="1"/>
</dbReference>
<proteinExistence type="predicted"/>
<reference evidence="3 4" key="1">
    <citation type="submission" date="2019-02" db="EMBL/GenBank/DDBJ databases">
        <title>Isolation and identification of novel species under the genus Muribaculum.</title>
        <authorList>
            <person name="Miyake S."/>
            <person name="Ding Y."/>
            <person name="Low A."/>
            <person name="Soh M."/>
            <person name="Seedorf H."/>
        </authorList>
    </citation>
    <scope>NUCLEOTIDE SEQUENCE [LARGE SCALE GENOMIC DNA]</scope>
    <source>
        <strain evidence="3 4">TLL-A4</strain>
    </source>
</reference>
<sequence length="538" mass="61410">MKLQLPPRLDGSRDTIVADNRRIIVIGANGAGKTRFTERFISELDSPVFRLSALKALYRCDTPDNLPGSIDSRYVEATSQSSFIRSDNATQFERLTTLMLYDEVLNLIAHKVTNADSKPVPLPESHLDRVIKAWQEVFPENKVLREGGKLLFRRNNDAAEAYSSLKLSDGEKAVLYYFGALQYAPEKAVIFVDSPGMFLHPSITGFIWDKVESMRPDCTFVYTTHDVEFLSAQRGNAIIWVRGYDAAKQTWDYAVLPPNSSISEDLYATLVGARKPVLFIEGDATHSIDAKLYPLVFTDYTVKSLGSCNKVIEATRTFNDLNAFHHLDSHGIVDRDRRDAQEVKYLRDKKIFVPDVAEIENILMLEGVIRTVARRHHRNENRVFEHVKKSILGQFKHDIRQQALLHTRHRVKRIMEYRIDGRFPNINKLEEHMANLVNEINPRAMYENFCKEFHRYVVNGDYQSVLRVYNQKSMLPGSNVAALCGLNNKDSYINDIIKILKENGRDAECIRRAIVHCFGIDETEASAPRPDISAINDD</sequence>
<dbReference type="GO" id="GO:0005524">
    <property type="term" value="F:ATP binding"/>
    <property type="evidence" value="ECO:0007669"/>
    <property type="project" value="InterPro"/>
</dbReference>
<evidence type="ECO:0000313" key="3">
    <source>
        <dbReference type="EMBL" id="QCD34429.1"/>
    </source>
</evidence>
<dbReference type="Proteomes" id="UP000297031">
    <property type="component" value="Chromosome"/>
</dbReference>
<dbReference type="InterPro" id="IPR003959">
    <property type="entry name" value="ATPase_AAA_core"/>
</dbReference>
<dbReference type="InterPro" id="IPR029492">
    <property type="entry name" value="DUF4435"/>
</dbReference>
<dbReference type="EMBL" id="CP039393">
    <property type="protein sequence ID" value="QCD34429.1"/>
    <property type="molecule type" value="Genomic_DNA"/>
</dbReference>
<dbReference type="GO" id="GO:0016887">
    <property type="term" value="F:ATP hydrolysis activity"/>
    <property type="evidence" value="ECO:0007669"/>
    <property type="project" value="InterPro"/>
</dbReference>
<dbReference type="Pfam" id="PF13304">
    <property type="entry name" value="AAA_21"/>
    <property type="match status" value="1"/>
</dbReference>
<name>A0A4P7VP68_9BACT</name>
<organism evidence="3 4">
    <name type="scientific">Muribaculum gordoncarteri</name>
    <dbReference type="NCBI Taxonomy" id="2530390"/>
    <lineage>
        <taxon>Bacteria</taxon>
        <taxon>Pseudomonadati</taxon>
        <taxon>Bacteroidota</taxon>
        <taxon>Bacteroidia</taxon>
        <taxon>Bacteroidales</taxon>
        <taxon>Muribaculaceae</taxon>
        <taxon>Muribaculum</taxon>
    </lineage>
</organism>
<feature type="domain" description="DUF4435" evidence="2">
    <location>
        <begin position="274"/>
        <end position="505"/>
    </location>
</feature>
<evidence type="ECO:0000259" key="2">
    <source>
        <dbReference type="Pfam" id="PF14491"/>
    </source>
</evidence>
<dbReference type="RefSeq" id="WP_136409446.1">
    <property type="nucleotide sequence ID" value="NZ_CP039393.1"/>
</dbReference>
<feature type="domain" description="ATPase AAA-type core" evidence="1">
    <location>
        <begin position="124"/>
        <end position="231"/>
    </location>
</feature>
<gene>
    <name evidence="3" type="ORF">E7746_00290</name>
</gene>
<dbReference type="OrthoDB" id="9815944at2"/>
<accession>A0A4P7VP68</accession>
<protein>
    <submittedName>
        <fullName evidence="3">DUF4435 domain-containing protein</fullName>
    </submittedName>
</protein>
<dbReference type="Gene3D" id="3.40.50.300">
    <property type="entry name" value="P-loop containing nucleotide triphosphate hydrolases"/>
    <property type="match status" value="1"/>
</dbReference>
<dbReference type="AlphaFoldDB" id="A0A4P7VP68"/>
<dbReference type="InterPro" id="IPR027417">
    <property type="entry name" value="P-loop_NTPase"/>
</dbReference>
<evidence type="ECO:0000313" key="4">
    <source>
        <dbReference type="Proteomes" id="UP000297031"/>
    </source>
</evidence>
<evidence type="ECO:0000259" key="1">
    <source>
        <dbReference type="Pfam" id="PF13304"/>
    </source>
</evidence>